<dbReference type="PANTHER" id="PTHR10357">
    <property type="entry name" value="ALPHA-AMYLASE FAMILY MEMBER"/>
    <property type="match status" value="1"/>
</dbReference>
<dbReference type="InterPro" id="IPR045857">
    <property type="entry name" value="O16G_dom_2"/>
</dbReference>
<accession>A0A0K1P6B1</accession>
<dbReference type="InterPro" id="IPR017853">
    <property type="entry name" value="GH"/>
</dbReference>
<evidence type="ECO:0000313" key="4">
    <source>
        <dbReference type="Proteomes" id="UP000067243"/>
    </source>
</evidence>
<dbReference type="Gene3D" id="3.90.400.10">
    <property type="entry name" value="Oligo-1,6-glucosidase, Domain 2"/>
    <property type="match status" value="1"/>
</dbReference>
<evidence type="ECO:0000256" key="1">
    <source>
        <dbReference type="ARBA" id="ARBA00008061"/>
    </source>
</evidence>
<proteinExistence type="inferred from homology"/>
<name>A0A0K1P6B1_9MOLU</name>
<sequence>MNIQKWWEKEVIYQIYPKSFKDSNADGIGDIKGIINKLPYLKNLGITSIWLCPIFKSPMYDNGYDVSDYLDINPIFGTMEDMLNLINEAKKINIKIILDLVINHSSSFHPWFKEALANPSSKYRNYYIFKKSLNNKPPNNWRSVFGGSVWEKVKNEQDIYYYHTFHKYQPDFNWENKNFRKDIYKVVNFWLEKGIAGYRVDAITFIKKDQDYSSLEPDNKINDNLVSCKYKTLNRHGILNFLKELNDNTFKVYDAFTIGEAPGVLYENFDDFIGNNGVFSTIFDFKYSDPQLINGDWFKFKKFDYSDWIDKIINSQLKLQELGHSIVFLENHDQSRSISKFIQNQKFQTLDNAKSLALLNIFLKGVPIIYKGQEIGMKNFTRQSIEEFDDVESISKYEDAKKKQFKSKRST</sequence>
<dbReference type="Pfam" id="PF00128">
    <property type="entry name" value="Alpha-amylase"/>
    <property type="match status" value="1"/>
</dbReference>
<feature type="domain" description="Glycosyl hydrolase family 13 catalytic" evidence="2">
    <location>
        <begin position="14"/>
        <end position="408"/>
    </location>
</feature>
<protein>
    <recommendedName>
        <fullName evidence="2">Glycosyl hydrolase family 13 catalytic domain-containing protein</fullName>
    </recommendedName>
</protein>
<reference evidence="3 4" key="1">
    <citation type="journal article" date="2015" name="Genome Announc.">
        <title>Complete Genome Sequence of Spiroplasma turonicum Strain Tab4cT, a Parasite of a Horse Fly, Haematopota sp. (Diptera: Tabanidae).</title>
        <authorList>
            <person name="Davis R.E."/>
            <person name="Shao J."/>
            <person name="Zhao Y."/>
            <person name="Gasparich G.E."/>
            <person name="Gaynor B.J."/>
            <person name="Donofrio N."/>
        </authorList>
    </citation>
    <scope>NUCLEOTIDE SEQUENCE [LARGE SCALE GENOMIC DNA]</scope>
    <source>
        <strain evidence="3 4">Tab4c</strain>
    </source>
</reference>
<dbReference type="KEGG" id="stur:STURON_00612"/>
<dbReference type="GO" id="GO:0009313">
    <property type="term" value="P:oligosaccharide catabolic process"/>
    <property type="evidence" value="ECO:0007669"/>
    <property type="project" value="TreeGrafter"/>
</dbReference>
<evidence type="ECO:0000313" key="3">
    <source>
        <dbReference type="EMBL" id="AKU79858.1"/>
    </source>
</evidence>
<evidence type="ECO:0000259" key="2">
    <source>
        <dbReference type="SMART" id="SM00642"/>
    </source>
</evidence>
<comment type="similarity">
    <text evidence="1">Belongs to the glycosyl hydrolase 13 family.</text>
</comment>
<dbReference type="InterPro" id="IPR006047">
    <property type="entry name" value="GH13_cat_dom"/>
</dbReference>
<dbReference type="AlphaFoldDB" id="A0A0K1P6B1"/>
<dbReference type="PANTHER" id="PTHR10357:SF179">
    <property type="entry name" value="NEUTRAL AND BASIC AMINO ACID TRANSPORT PROTEIN RBAT"/>
    <property type="match status" value="1"/>
</dbReference>
<dbReference type="EMBL" id="CP012328">
    <property type="protein sequence ID" value="AKU79858.1"/>
    <property type="molecule type" value="Genomic_DNA"/>
</dbReference>
<dbReference type="Gene3D" id="3.20.20.80">
    <property type="entry name" value="Glycosidases"/>
    <property type="match status" value="1"/>
</dbReference>
<dbReference type="PATRIC" id="fig|216946.3.peg.622"/>
<dbReference type="RefSeq" id="WP_201775729.1">
    <property type="nucleotide sequence ID" value="NZ_CP012328.1"/>
</dbReference>
<dbReference type="GO" id="GO:0004556">
    <property type="term" value="F:alpha-amylase activity"/>
    <property type="evidence" value="ECO:0007669"/>
    <property type="project" value="TreeGrafter"/>
</dbReference>
<dbReference type="SMART" id="SM00642">
    <property type="entry name" value="Aamy"/>
    <property type="match status" value="1"/>
</dbReference>
<dbReference type="SUPFAM" id="SSF51445">
    <property type="entry name" value="(Trans)glycosidases"/>
    <property type="match status" value="1"/>
</dbReference>
<organism evidence="3 4">
    <name type="scientific">Spiroplasma turonicum</name>
    <dbReference type="NCBI Taxonomy" id="216946"/>
    <lineage>
        <taxon>Bacteria</taxon>
        <taxon>Bacillati</taxon>
        <taxon>Mycoplasmatota</taxon>
        <taxon>Mollicutes</taxon>
        <taxon>Entomoplasmatales</taxon>
        <taxon>Spiroplasmataceae</taxon>
        <taxon>Spiroplasma</taxon>
    </lineage>
</organism>
<dbReference type="Proteomes" id="UP000067243">
    <property type="component" value="Chromosome"/>
</dbReference>
<keyword evidence="4" id="KW-1185">Reference proteome</keyword>
<gene>
    <name evidence="3" type="ORF">STURON_00612</name>
</gene>